<evidence type="ECO:0000256" key="1">
    <source>
        <dbReference type="SAM" id="MobiDB-lite"/>
    </source>
</evidence>
<dbReference type="EMBL" id="BAAAPC010000006">
    <property type="protein sequence ID" value="GAA1992332.1"/>
    <property type="molecule type" value="Genomic_DNA"/>
</dbReference>
<keyword evidence="2" id="KW-0812">Transmembrane</keyword>
<reference evidence="3 4" key="1">
    <citation type="journal article" date="2019" name="Int. J. Syst. Evol. Microbiol.">
        <title>The Global Catalogue of Microorganisms (GCM) 10K type strain sequencing project: providing services to taxonomists for standard genome sequencing and annotation.</title>
        <authorList>
            <consortium name="The Broad Institute Genomics Platform"/>
            <consortium name="The Broad Institute Genome Sequencing Center for Infectious Disease"/>
            <person name="Wu L."/>
            <person name="Ma J."/>
        </authorList>
    </citation>
    <scope>NUCLEOTIDE SEQUENCE [LARGE SCALE GENOMIC DNA]</scope>
    <source>
        <strain evidence="3 4">JCM 15313</strain>
    </source>
</reference>
<dbReference type="Proteomes" id="UP001501585">
    <property type="component" value="Unassembled WGS sequence"/>
</dbReference>
<keyword evidence="2" id="KW-0472">Membrane</keyword>
<dbReference type="RefSeq" id="WP_412759402.1">
    <property type="nucleotide sequence ID" value="NZ_BAAAPC010000006.1"/>
</dbReference>
<proteinExistence type="predicted"/>
<name>A0ABN2STL2_9ACTN</name>
<evidence type="ECO:0000256" key="2">
    <source>
        <dbReference type="SAM" id="Phobius"/>
    </source>
</evidence>
<comment type="caution">
    <text evidence="3">The sequence shown here is derived from an EMBL/GenBank/DDBJ whole genome shotgun (WGS) entry which is preliminary data.</text>
</comment>
<sequence>MSPKRKKKRESTSRPRPGGTGSAPRPLPPGESFFTPDASPLRQEIERRSAVPLVWLHTAPRWILPVAMAGVFVAGLLLAGLLGALLLALLAGFFAWLAFLAWPGLRGGERAMRAVVVATLLALGLLQSGLF</sequence>
<keyword evidence="4" id="KW-1185">Reference proteome</keyword>
<protein>
    <submittedName>
        <fullName evidence="3">Uncharacterized protein</fullName>
    </submittedName>
</protein>
<feature type="transmembrane region" description="Helical" evidence="2">
    <location>
        <begin position="112"/>
        <end position="130"/>
    </location>
</feature>
<accession>A0ABN2STL2</accession>
<organism evidence="3 4">
    <name type="scientific">Nocardiopsis rhodophaea</name>
    <dbReference type="NCBI Taxonomy" id="280238"/>
    <lineage>
        <taxon>Bacteria</taxon>
        <taxon>Bacillati</taxon>
        <taxon>Actinomycetota</taxon>
        <taxon>Actinomycetes</taxon>
        <taxon>Streptosporangiales</taxon>
        <taxon>Nocardiopsidaceae</taxon>
        <taxon>Nocardiopsis</taxon>
    </lineage>
</organism>
<dbReference type="InterPro" id="IPR046549">
    <property type="entry name" value="DUF6703"/>
</dbReference>
<gene>
    <name evidence="3" type="ORF">GCM10009799_17790</name>
</gene>
<feature type="transmembrane region" description="Helical" evidence="2">
    <location>
        <begin position="62"/>
        <end position="79"/>
    </location>
</feature>
<dbReference type="Pfam" id="PF20444">
    <property type="entry name" value="DUF6703"/>
    <property type="match status" value="1"/>
</dbReference>
<evidence type="ECO:0000313" key="3">
    <source>
        <dbReference type="EMBL" id="GAA1992332.1"/>
    </source>
</evidence>
<keyword evidence="2" id="KW-1133">Transmembrane helix</keyword>
<feature type="transmembrane region" description="Helical" evidence="2">
    <location>
        <begin position="85"/>
        <end position="105"/>
    </location>
</feature>
<evidence type="ECO:0000313" key="4">
    <source>
        <dbReference type="Proteomes" id="UP001501585"/>
    </source>
</evidence>
<feature type="region of interest" description="Disordered" evidence="1">
    <location>
        <begin position="1"/>
        <end position="37"/>
    </location>
</feature>